<comment type="caution">
    <text evidence="6">The sequence shown here is derived from an EMBL/GenBank/DDBJ whole genome shotgun (WGS) entry which is preliminary data.</text>
</comment>
<organism evidence="6 7">
    <name type="scientific">Chaetomium strumarium</name>
    <dbReference type="NCBI Taxonomy" id="1170767"/>
    <lineage>
        <taxon>Eukaryota</taxon>
        <taxon>Fungi</taxon>
        <taxon>Dikarya</taxon>
        <taxon>Ascomycota</taxon>
        <taxon>Pezizomycotina</taxon>
        <taxon>Sordariomycetes</taxon>
        <taxon>Sordariomycetidae</taxon>
        <taxon>Sordariales</taxon>
        <taxon>Chaetomiaceae</taxon>
        <taxon>Chaetomium</taxon>
    </lineage>
</organism>
<proteinExistence type="inferred from homology"/>
<gene>
    <name evidence="6" type="ORF">B0T15DRAFT_162067</name>
</gene>
<reference evidence="6" key="2">
    <citation type="submission" date="2023-06" db="EMBL/GenBank/DDBJ databases">
        <authorList>
            <consortium name="Lawrence Berkeley National Laboratory"/>
            <person name="Mondo S.J."/>
            <person name="Hensen N."/>
            <person name="Bonometti L."/>
            <person name="Westerberg I."/>
            <person name="Brannstrom I.O."/>
            <person name="Guillou S."/>
            <person name="Cros-Aarteil S."/>
            <person name="Calhoun S."/>
            <person name="Haridas S."/>
            <person name="Kuo A."/>
            <person name="Pangilinan J."/>
            <person name="Riley R."/>
            <person name="Labutti K."/>
            <person name="Andreopoulos B."/>
            <person name="Lipzen A."/>
            <person name="Chen C."/>
            <person name="Yanf M."/>
            <person name="Daum C."/>
            <person name="Ng V."/>
            <person name="Clum A."/>
            <person name="Steindorff A."/>
            <person name="Ohm R."/>
            <person name="Martin F."/>
            <person name="Silar P."/>
            <person name="Natvig D."/>
            <person name="Lalanne C."/>
            <person name="Gautier V."/>
            <person name="Ament-Velasquez S.L."/>
            <person name="Kruys A."/>
            <person name="Hutchinson M.I."/>
            <person name="Powell A.J."/>
            <person name="Barry K."/>
            <person name="Miller A.N."/>
            <person name="Grigoriev I.V."/>
            <person name="Debuchy R."/>
            <person name="Gladieux P."/>
            <person name="Thoren M.H."/>
            <person name="Johannesson H."/>
        </authorList>
    </citation>
    <scope>NUCLEOTIDE SEQUENCE</scope>
    <source>
        <strain evidence="6">CBS 333.67</strain>
    </source>
</reference>
<evidence type="ECO:0000256" key="3">
    <source>
        <dbReference type="ARBA" id="ARBA00023163"/>
    </source>
</evidence>
<evidence type="ECO:0000256" key="2">
    <source>
        <dbReference type="ARBA" id="ARBA00010427"/>
    </source>
</evidence>
<dbReference type="Pfam" id="PF05179">
    <property type="entry name" value="CDC73_C"/>
    <property type="match status" value="1"/>
</dbReference>
<dbReference type="PANTHER" id="PTHR12466">
    <property type="entry name" value="CDC73 DOMAIN PROTEIN"/>
    <property type="match status" value="1"/>
</dbReference>
<dbReference type="GeneID" id="87880948"/>
<accession>A0AAJ0GVU8</accession>
<dbReference type="FunFam" id="3.40.50.11990:FF:000003">
    <property type="entry name" value="Pol II transcription elongation factor subunit Cdc73"/>
    <property type="match status" value="1"/>
</dbReference>
<sequence>MASTDDPLLLLRQAIAAGSKIIPTASADSSEEAPLSKATHLVFTQPTRIAMPIDTPTRFTSTEGKAVDVRSIYFAWLNRDFAIPEYNAVATKLNEEMAGSTAVHMFAFVERLVLFTFLEGAQEESEFIKPLPGDKGAATGAGAAATVKAAPAVPGRAGRGTLDPRLAQIYNGERRMGDRNTVLRGIKPTDFSHVRKLAAPFMARKPGGPPFAAGAGSGAPLALNQKPARRPDPIILLSPSASSLLRMSNAKAFLEGGRYTPPDHNSTSTMLHISRTLKDIDPSRPMRFILVEGPEQFKPEYWNRVVAVFTTGQAWQFKNYRWSNPNELFKHVLGVYLGWRGEQLPEAVRGFGHKVLACSVEKWRDPGQPGAETSRWRDREVVEAIWKGIEANMRAKGWRKDAAPSSI</sequence>
<comment type="subcellular location">
    <subcellularLocation>
        <location evidence="1">Nucleus</location>
    </subcellularLocation>
</comment>
<dbReference type="GO" id="GO:0016593">
    <property type="term" value="C:Cdc73/Paf1 complex"/>
    <property type="evidence" value="ECO:0007669"/>
    <property type="project" value="InterPro"/>
</dbReference>
<evidence type="ECO:0000259" key="5">
    <source>
        <dbReference type="Pfam" id="PF05179"/>
    </source>
</evidence>
<dbReference type="InterPro" id="IPR031336">
    <property type="entry name" value="CDC73_C"/>
</dbReference>
<dbReference type="EMBL" id="JAUDZG010000003">
    <property type="protein sequence ID" value="KAK3307029.1"/>
    <property type="molecule type" value="Genomic_DNA"/>
</dbReference>
<keyword evidence="7" id="KW-1185">Reference proteome</keyword>
<keyword evidence="4" id="KW-0539">Nucleus</keyword>
<comment type="similarity">
    <text evidence="2">Belongs to the CDC73 family.</text>
</comment>
<evidence type="ECO:0000256" key="1">
    <source>
        <dbReference type="ARBA" id="ARBA00004123"/>
    </source>
</evidence>
<dbReference type="Proteomes" id="UP001273166">
    <property type="component" value="Unassembled WGS sequence"/>
</dbReference>
<protein>
    <submittedName>
        <fullName evidence="6">RNA pol II accessory factor, Cdc73 family-domain-containing protein</fullName>
    </submittedName>
</protein>
<dbReference type="RefSeq" id="XP_062722809.1">
    <property type="nucleotide sequence ID" value="XM_062862119.1"/>
</dbReference>
<dbReference type="AlphaFoldDB" id="A0AAJ0GVU8"/>
<feature type="domain" description="Cell division control protein 73 C-terminal" evidence="5">
    <location>
        <begin position="230"/>
        <end position="391"/>
    </location>
</feature>
<dbReference type="GO" id="GO:0006368">
    <property type="term" value="P:transcription elongation by RNA polymerase II"/>
    <property type="evidence" value="ECO:0007669"/>
    <property type="project" value="InterPro"/>
</dbReference>
<evidence type="ECO:0000313" key="6">
    <source>
        <dbReference type="EMBL" id="KAK3307029.1"/>
    </source>
</evidence>
<dbReference type="GO" id="GO:0000993">
    <property type="term" value="F:RNA polymerase II complex binding"/>
    <property type="evidence" value="ECO:0007669"/>
    <property type="project" value="TreeGrafter"/>
</dbReference>
<name>A0AAJ0GVU8_9PEZI</name>
<dbReference type="GO" id="GO:0032968">
    <property type="term" value="P:positive regulation of transcription elongation by RNA polymerase II"/>
    <property type="evidence" value="ECO:0007669"/>
    <property type="project" value="TreeGrafter"/>
</dbReference>
<evidence type="ECO:0000313" key="7">
    <source>
        <dbReference type="Proteomes" id="UP001273166"/>
    </source>
</evidence>
<keyword evidence="3" id="KW-0804">Transcription</keyword>
<dbReference type="InterPro" id="IPR007852">
    <property type="entry name" value="Cdc73/Parafibromin"/>
</dbReference>
<reference evidence="6" key="1">
    <citation type="journal article" date="2023" name="Mol. Phylogenet. Evol.">
        <title>Genome-scale phylogeny and comparative genomics of the fungal order Sordariales.</title>
        <authorList>
            <person name="Hensen N."/>
            <person name="Bonometti L."/>
            <person name="Westerberg I."/>
            <person name="Brannstrom I.O."/>
            <person name="Guillou S."/>
            <person name="Cros-Aarteil S."/>
            <person name="Calhoun S."/>
            <person name="Haridas S."/>
            <person name="Kuo A."/>
            <person name="Mondo S."/>
            <person name="Pangilinan J."/>
            <person name="Riley R."/>
            <person name="LaButti K."/>
            <person name="Andreopoulos B."/>
            <person name="Lipzen A."/>
            <person name="Chen C."/>
            <person name="Yan M."/>
            <person name="Daum C."/>
            <person name="Ng V."/>
            <person name="Clum A."/>
            <person name="Steindorff A."/>
            <person name="Ohm R.A."/>
            <person name="Martin F."/>
            <person name="Silar P."/>
            <person name="Natvig D.O."/>
            <person name="Lalanne C."/>
            <person name="Gautier V."/>
            <person name="Ament-Velasquez S.L."/>
            <person name="Kruys A."/>
            <person name="Hutchinson M.I."/>
            <person name="Powell A.J."/>
            <person name="Barry K."/>
            <person name="Miller A.N."/>
            <person name="Grigoriev I.V."/>
            <person name="Debuchy R."/>
            <person name="Gladieux P."/>
            <person name="Hiltunen Thoren M."/>
            <person name="Johannesson H."/>
        </authorList>
    </citation>
    <scope>NUCLEOTIDE SEQUENCE</scope>
    <source>
        <strain evidence="6">CBS 333.67</strain>
    </source>
</reference>
<dbReference type="InterPro" id="IPR038103">
    <property type="entry name" value="CDC73_C_sf"/>
</dbReference>
<dbReference type="Gene3D" id="3.40.50.11990">
    <property type="entry name" value="RNA polymerase II accessory factor, Cdc73 C-terminal domain"/>
    <property type="match status" value="1"/>
</dbReference>
<evidence type="ECO:0000256" key="4">
    <source>
        <dbReference type="ARBA" id="ARBA00023242"/>
    </source>
</evidence>
<dbReference type="PANTHER" id="PTHR12466:SF8">
    <property type="entry name" value="PARAFIBROMIN"/>
    <property type="match status" value="1"/>
</dbReference>